<accession>A0A853DDC8</accession>
<dbReference type="PRINTS" id="PR00469">
    <property type="entry name" value="PNDRDTASEII"/>
</dbReference>
<dbReference type="PANTHER" id="PTHR48105">
    <property type="entry name" value="THIOREDOXIN REDUCTASE 1-RELATED-RELATED"/>
    <property type="match status" value="1"/>
</dbReference>
<keyword evidence="6" id="KW-1185">Reference proteome</keyword>
<dbReference type="GO" id="GO:0004791">
    <property type="term" value="F:thioredoxin-disulfide reductase (NADPH) activity"/>
    <property type="evidence" value="ECO:0007669"/>
    <property type="project" value="UniProtKB-EC"/>
</dbReference>
<dbReference type="RefSeq" id="WP_179481999.1">
    <property type="nucleotide sequence ID" value="NZ_JACCFW010000001.1"/>
</dbReference>
<dbReference type="SUPFAM" id="SSF51905">
    <property type="entry name" value="FAD/NAD(P)-binding domain"/>
    <property type="match status" value="1"/>
</dbReference>
<evidence type="ECO:0000313" key="6">
    <source>
        <dbReference type="Proteomes" id="UP000571817"/>
    </source>
</evidence>
<dbReference type="Proteomes" id="UP000571817">
    <property type="component" value="Unassembled WGS sequence"/>
</dbReference>
<organism evidence="5 6">
    <name type="scientific">Allobranchiibius huperziae</name>
    <dbReference type="NCBI Taxonomy" id="1874116"/>
    <lineage>
        <taxon>Bacteria</taxon>
        <taxon>Bacillati</taxon>
        <taxon>Actinomycetota</taxon>
        <taxon>Actinomycetes</taxon>
        <taxon>Micrococcales</taxon>
        <taxon>Dermacoccaceae</taxon>
        <taxon>Allobranchiibius</taxon>
    </lineage>
</organism>
<dbReference type="PRINTS" id="PR00368">
    <property type="entry name" value="FADPNR"/>
</dbReference>
<evidence type="ECO:0000259" key="4">
    <source>
        <dbReference type="Pfam" id="PF07992"/>
    </source>
</evidence>
<dbReference type="Pfam" id="PF07992">
    <property type="entry name" value="Pyr_redox_2"/>
    <property type="match status" value="1"/>
</dbReference>
<keyword evidence="1" id="KW-0285">Flavoprotein</keyword>
<dbReference type="InterPro" id="IPR023753">
    <property type="entry name" value="FAD/NAD-binding_dom"/>
</dbReference>
<dbReference type="EMBL" id="JACCFW010000001">
    <property type="protein sequence ID" value="NYJ75382.1"/>
    <property type="molecule type" value="Genomic_DNA"/>
</dbReference>
<sequence>MTIRTPAILLIGTQQRDALTREFRRYEVDYRIEYADGLAAAIATTQMLHSQDVPIALVAAQMELPDAAGLVALDCVHAISSAAKRVIVLAWEEFRSAMEVVREAQLAGRIDTSLTVPRGVRDEEFHTAVTELLSDWGWTSDVPVVESVQIVSDGISPLKSQICDFLERLGVPFRVYKPDSDVGRDALAGLNGAEPTYPLVVSPLGGVMNAPSIGEIGALFSMGREPEAGRVYDLAIVGAGPAGLAAAVYGASEGLSTIMLDADAVGGQAGSSSMIRNYLGFPRGISGMRLAQRARSQANRFGAHIYSARPVHAAELADGPSGVHTLTLDDTTVQARALLVATGVSYRRHGVQAVEDFVGLGVHYGAATSAARGCEGKDVHIVGGGNSAGQAAVHLARWARSVTIVIRRPDLSETMSDYLTREIAGNPRIAVRACSEVIDAGGAGRLDWITLRDKNTGGEEKVSSHGLFLLLGAKPCCDWLPDDVVRDRAGFVVTGRDTPQHTWVDGLPPASLETTVPGVFAAGDIRAGSMKRVASASGEGAAAVPLVHAYLDTVNGERPVLEPVPTS</sequence>
<name>A0A853DDC8_9MICO</name>
<reference evidence="5 6" key="1">
    <citation type="submission" date="2020-07" db="EMBL/GenBank/DDBJ databases">
        <title>Sequencing the genomes of 1000 actinobacteria strains.</title>
        <authorList>
            <person name="Klenk H.-P."/>
        </authorList>
    </citation>
    <scope>NUCLEOTIDE SEQUENCE [LARGE SCALE GENOMIC DNA]</scope>
    <source>
        <strain evidence="5 6">DSM 29531</strain>
    </source>
</reference>
<dbReference type="Gene3D" id="3.50.50.60">
    <property type="entry name" value="FAD/NAD(P)-binding domain"/>
    <property type="match status" value="2"/>
</dbReference>
<gene>
    <name evidence="5" type="ORF">HNR15_002345</name>
</gene>
<keyword evidence="2 5" id="KW-0560">Oxidoreductase</keyword>
<evidence type="ECO:0000256" key="2">
    <source>
        <dbReference type="ARBA" id="ARBA00023002"/>
    </source>
</evidence>
<evidence type="ECO:0000256" key="3">
    <source>
        <dbReference type="ARBA" id="ARBA00048132"/>
    </source>
</evidence>
<evidence type="ECO:0000313" key="5">
    <source>
        <dbReference type="EMBL" id="NYJ75382.1"/>
    </source>
</evidence>
<evidence type="ECO:0000256" key="1">
    <source>
        <dbReference type="ARBA" id="ARBA00022630"/>
    </source>
</evidence>
<dbReference type="InterPro" id="IPR036188">
    <property type="entry name" value="FAD/NAD-bd_sf"/>
</dbReference>
<comment type="catalytic activity">
    <reaction evidence="3">
        <text>[thioredoxin]-dithiol + NADP(+) = [thioredoxin]-disulfide + NADPH + H(+)</text>
        <dbReference type="Rhea" id="RHEA:20345"/>
        <dbReference type="Rhea" id="RHEA-COMP:10698"/>
        <dbReference type="Rhea" id="RHEA-COMP:10700"/>
        <dbReference type="ChEBI" id="CHEBI:15378"/>
        <dbReference type="ChEBI" id="CHEBI:29950"/>
        <dbReference type="ChEBI" id="CHEBI:50058"/>
        <dbReference type="ChEBI" id="CHEBI:57783"/>
        <dbReference type="ChEBI" id="CHEBI:58349"/>
        <dbReference type="EC" id="1.8.1.9"/>
    </reaction>
</comment>
<feature type="domain" description="FAD/NAD(P)-binding" evidence="4">
    <location>
        <begin position="232"/>
        <end position="540"/>
    </location>
</feature>
<proteinExistence type="predicted"/>
<dbReference type="EC" id="1.8.1.9" evidence="5"/>
<dbReference type="AlphaFoldDB" id="A0A853DDC8"/>
<comment type="caution">
    <text evidence="5">The sequence shown here is derived from an EMBL/GenBank/DDBJ whole genome shotgun (WGS) entry which is preliminary data.</text>
</comment>
<protein>
    <submittedName>
        <fullName evidence="5">Thioredoxin reductase (NADPH)</fullName>
        <ecNumber evidence="5">1.8.1.9</ecNumber>
    </submittedName>
</protein>
<dbReference type="InterPro" id="IPR050097">
    <property type="entry name" value="Ferredoxin-NADP_redctase_2"/>
</dbReference>